<dbReference type="PANTHER" id="PTHR42941:SF1">
    <property type="entry name" value="SLL1037 PROTEIN"/>
    <property type="match status" value="1"/>
</dbReference>
<dbReference type="Proteomes" id="UP000199017">
    <property type="component" value="Unassembled WGS sequence"/>
</dbReference>
<dbReference type="EMBL" id="FNDU01000022">
    <property type="protein sequence ID" value="SDJ08586.1"/>
    <property type="molecule type" value="Genomic_DNA"/>
</dbReference>
<gene>
    <name evidence="2" type="ORF">SAMN05216352_12227</name>
</gene>
<dbReference type="RefSeq" id="WP_170032201.1">
    <property type="nucleotide sequence ID" value="NZ_FNDU01000022.1"/>
</dbReference>
<dbReference type="AlphaFoldDB" id="A0A1G8QV57"/>
<keyword evidence="2" id="KW-0675">Receptor</keyword>
<dbReference type="InterPro" id="IPR011852">
    <property type="entry name" value="TRAP_TAXI"/>
</dbReference>
<protein>
    <submittedName>
        <fullName evidence="2">TRAP transporter solute receptor, TAXI family</fullName>
    </submittedName>
</protein>
<dbReference type="PANTHER" id="PTHR42941">
    <property type="entry name" value="SLL1037 PROTEIN"/>
    <property type="match status" value="1"/>
</dbReference>
<proteinExistence type="predicted"/>
<evidence type="ECO:0000313" key="2">
    <source>
        <dbReference type="EMBL" id="SDJ08586.1"/>
    </source>
</evidence>
<dbReference type="Pfam" id="PF16868">
    <property type="entry name" value="NMT1_3"/>
    <property type="match status" value="1"/>
</dbReference>
<sequence length="357" mass="39137">MKLKYNRTNFFRALGLLVFLLLGACGNGGETNSASETQSSGGGSYSIATLPETTAFYETGSGISSVVGEHSSVNMSVSPYAGIMSWIPLLQEGEVDFGLSQYATLSYNYEGHEPKEYEEKKNLRTVMYGNNAVLTGIAVREDAGIESISDLKGKKVASDFPGDDGVGALVEVVLQSVGLSWDDVEKVPVSNAPAGLEALRNGEVDAAFAGTPTQGSILEIDEVAGIKALNFGEVPPEEFDEFPEELHELMNTYNPGLEPVLFEGGFIEEEKIIYQYPIILATATHVPEGAVYEITKALWENDKELHSYGNWLKEWNSETMFNPYPPAPYHDGAIKFFKEEGVWTEEAEEYHQDLLQE</sequence>
<accession>A0A1G8QV57</accession>
<keyword evidence="1" id="KW-0732">Signal</keyword>
<feature type="chain" id="PRO_5038435897" evidence="1">
    <location>
        <begin position="25"/>
        <end position="357"/>
    </location>
</feature>
<reference evidence="2 3" key="1">
    <citation type="submission" date="2016-10" db="EMBL/GenBank/DDBJ databases">
        <authorList>
            <person name="de Groot N.N."/>
        </authorList>
    </citation>
    <scope>NUCLEOTIDE SEQUENCE [LARGE SCALE GENOMIC DNA]</scope>
    <source>
        <strain evidence="3">P4B,CCM 7963,CECT 7998,DSM 25260,IBRC-M 10614,KCTC 13821</strain>
    </source>
</reference>
<organism evidence="2 3">
    <name type="scientific">Alteribacillus bidgolensis</name>
    <dbReference type="NCBI Taxonomy" id="930129"/>
    <lineage>
        <taxon>Bacteria</taxon>
        <taxon>Bacillati</taxon>
        <taxon>Bacillota</taxon>
        <taxon>Bacilli</taxon>
        <taxon>Bacillales</taxon>
        <taxon>Bacillaceae</taxon>
        <taxon>Alteribacillus</taxon>
    </lineage>
</organism>
<dbReference type="NCBIfam" id="TIGR02122">
    <property type="entry name" value="TRAP_TAXI"/>
    <property type="match status" value="1"/>
</dbReference>
<dbReference type="Gene3D" id="3.40.190.10">
    <property type="entry name" value="Periplasmic binding protein-like II"/>
    <property type="match status" value="2"/>
</dbReference>
<dbReference type="SUPFAM" id="SSF53850">
    <property type="entry name" value="Periplasmic binding protein-like II"/>
    <property type="match status" value="1"/>
</dbReference>
<evidence type="ECO:0000256" key="1">
    <source>
        <dbReference type="SAM" id="SignalP"/>
    </source>
</evidence>
<name>A0A1G8QV57_9BACI</name>
<dbReference type="PROSITE" id="PS51257">
    <property type="entry name" value="PROKAR_LIPOPROTEIN"/>
    <property type="match status" value="1"/>
</dbReference>
<keyword evidence="3" id="KW-1185">Reference proteome</keyword>
<feature type="signal peptide" evidence="1">
    <location>
        <begin position="1"/>
        <end position="24"/>
    </location>
</feature>
<dbReference type="STRING" id="930129.SAMN05216352_12227"/>
<evidence type="ECO:0000313" key="3">
    <source>
        <dbReference type="Proteomes" id="UP000199017"/>
    </source>
</evidence>